<dbReference type="PANTHER" id="PTHR11527">
    <property type="entry name" value="HEAT-SHOCK PROTEIN 20 FAMILY MEMBER"/>
    <property type="match status" value="1"/>
</dbReference>
<evidence type="ECO:0000256" key="2">
    <source>
        <dbReference type="PROSITE-ProRule" id="PRU00285"/>
    </source>
</evidence>
<feature type="domain" description="SHSP" evidence="4">
    <location>
        <begin position="74"/>
        <end position="188"/>
    </location>
</feature>
<accession>A0A834L5T9</accession>
<dbReference type="Pfam" id="PF00011">
    <property type="entry name" value="HSP20"/>
    <property type="match status" value="1"/>
</dbReference>
<keyword evidence="6" id="KW-1185">Reference proteome</keyword>
<dbReference type="SUPFAM" id="SSF49764">
    <property type="entry name" value="HSP20-like chaperones"/>
    <property type="match status" value="1"/>
</dbReference>
<dbReference type="InterPro" id="IPR008978">
    <property type="entry name" value="HSP20-like_chaperone"/>
</dbReference>
<dbReference type="CDD" id="cd06472">
    <property type="entry name" value="ACD_ScHsp26_like"/>
    <property type="match status" value="1"/>
</dbReference>
<dbReference type="InterPro" id="IPR002068">
    <property type="entry name" value="A-crystallin/Hsp20_dom"/>
</dbReference>
<organism evidence="5 6">
    <name type="scientific">Rhododendron simsii</name>
    <name type="common">Sims's rhododendron</name>
    <dbReference type="NCBI Taxonomy" id="118357"/>
    <lineage>
        <taxon>Eukaryota</taxon>
        <taxon>Viridiplantae</taxon>
        <taxon>Streptophyta</taxon>
        <taxon>Embryophyta</taxon>
        <taxon>Tracheophyta</taxon>
        <taxon>Spermatophyta</taxon>
        <taxon>Magnoliopsida</taxon>
        <taxon>eudicotyledons</taxon>
        <taxon>Gunneridae</taxon>
        <taxon>Pentapetalae</taxon>
        <taxon>asterids</taxon>
        <taxon>Ericales</taxon>
        <taxon>Ericaceae</taxon>
        <taxon>Ericoideae</taxon>
        <taxon>Rhodoreae</taxon>
        <taxon>Rhododendron</taxon>
    </lineage>
</organism>
<evidence type="ECO:0000313" key="6">
    <source>
        <dbReference type="Proteomes" id="UP000626092"/>
    </source>
</evidence>
<reference evidence="5" key="1">
    <citation type="submission" date="2019-11" db="EMBL/GenBank/DDBJ databases">
        <authorList>
            <person name="Liu Y."/>
            <person name="Hou J."/>
            <person name="Li T.-Q."/>
            <person name="Guan C.-H."/>
            <person name="Wu X."/>
            <person name="Wu H.-Z."/>
            <person name="Ling F."/>
            <person name="Zhang R."/>
            <person name="Shi X.-G."/>
            <person name="Ren J.-P."/>
            <person name="Chen E.-F."/>
            <person name="Sun J.-M."/>
        </authorList>
    </citation>
    <scope>NUCLEOTIDE SEQUENCE</scope>
    <source>
        <strain evidence="5">Adult_tree_wgs_1</strain>
        <tissue evidence="5">Leaves</tissue>
    </source>
</reference>
<dbReference type="PROSITE" id="PS01031">
    <property type="entry name" value="SHSP"/>
    <property type="match status" value="1"/>
</dbReference>
<evidence type="ECO:0000259" key="4">
    <source>
        <dbReference type="PROSITE" id="PS01031"/>
    </source>
</evidence>
<dbReference type="AlphaFoldDB" id="A0A834L5T9"/>
<protein>
    <recommendedName>
        <fullName evidence="4">SHSP domain-containing protein</fullName>
    </recommendedName>
</protein>
<comment type="similarity">
    <text evidence="2 3">Belongs to the small heat shock protein (HSP20) family.</text>
</comment>
<dbReference type="InterPro" id="IPR031107">
    <property type="entry name" value="Small_HSP"/>
</dbReference>
<comment type="caution">
    <text evidence="5">The sequence shown here is derived from an EMBL/GenBank/DDBJ whole genome shotgun (WGS) entry which is preliminary data.</text>
</comment>
<name>A0A834L5T9_RHOSS</name>
<dbReference type="Gene3D" id="2.60.40.790">
    <property type="match status" value="1"/>
</dbReference>
<sequence>MQRRSISINLPFLGWMSLDVETQLSAWLSLFPLDPSSYEVVSSTSTIPTPYALDPGQLRRRTCNVKKKKEGWMPFKIILSTPIDWKETSEAHVFVADLPGLKKEDVKVEVSDGLLQISGERNVENEDDSKDYKWHRAERCRGKFSRSFTLPDNAKADEVKASMENGVLTVTVPKQEVKKPEKKVIAIE</sequence>
<dbReference type="EMBL" id="WJXA01000022">
    <property type="protein sequence ID" value="KAF7117050.1"/>
    <property type="molecule type" value="Genomic_DNA"/>
</dbReference>
<dbReference type="OrthoDB" id="1245404at2759"/>
<proteinExistence type="inferred from homology"/>
<evidence type="ECO:0000313" key="5">
    <source>
        <dbReference type="EMBL" id="KAF7117050.1"/>
    </source>
</evidence>
<keyword evidence="1" id="KW-0346">Stress response</keyword>
<evidence type="ECO:0000256" key="1">
    <source>
        <dbReference type="ARBA" id="ARBA00023016"/>
    </source>
</evidence>
<evidence type="ECO:0000256" key="3">
    <source>
        <dbReference type="RuleBase" id="RU003616"/>
    </source>
</evidence>
<dbReference type="Proteomes" id="UP000626092">
    <property type="component" value="Unassembled WGS sequence"/>
</dbReference>
<gene>
    <name evidence="5" type="ORF">RHSIM_RhsimUnG0004900</name>
</gene>